<keyword evidence="10" id="KW-1015">Disulfide bond</keyword>
<dbReference type="SUPFAM" id="SSF101148">
    <property type="entry name" value="Plant invertase/pectin methylesterase inhibitor"/>
    <property type="match status" value="1"/>
</dbReference>
<keyword evidence="17" id="KW-0472">Membrane</keyword>
<keyword evidence="9 16" id="KW-0063">Aspartyl esterase</keyword>
<dbReference type="EC" id="3.1.1.11" evidence="5 16"/>
<evidence type="ECO:0000256" key="17">
    <source>
        <dbReference type="SAM" id="Phobius"/>
    </source>
</evidence>
<comment type="similarity">
    <text evidence="3">In the N-terminal section; belongs to the PMEI family.</text>
</comment>
<dbReference type="InterPro" id="IPR000070">
    <property type="entry name" value="Pectinesterase_cat"/>
</dbReference>
<comment type="pathway">
    <text evidence="2 16">Glycan metabolism; pectin degradation; 2-dehydro-3-deoxy-D-gluconate from pectin: step 1/5.</text>
</comment>
<feature type="transmembrane region" description="Helical" evidence="17">
    <location>
        <begin position="14"/>
        <end position="36"/>
    </location>
</feature>
<organism evidence="19 20">
    <name type="scientific">Lithospermum erythrorhizon</name>
    <name type="common">Purple gromwell</name>
    <name type="synonym">Lithospermum officinale var. erythrorhizon</name>
    <dbReference type="NCBI Taxonomy" id="34254"/>
    <lineage>
        <taxon>Eukaryota</taxon>
        <taxon>Viridiplantae</taxon>
        <taxon>Streptophyta</taxon>
        <taxon>Embryophyta</taxon>
        <taxon>Tracheophyta</taxon>
        <taxon>Spermatophyta</taxon>
        <taxon>Magnoliopsida</taxon>
        <taxon>eudicotyledons</taxon>
        <taxon>Gunneridae</taxon>
        <taxon>Pentapetalae</taxon>
        <taxon>asterids</taxon>
        <taxon>lamiids</taxon>
        <taxon>Boraginales</taxon>
        <taxon>Boraginaceae</taxon>
        <taxon>Boraginoideae</taxon>
        <taxon>Lithospermeae</taxon>
        <taxon>Lithospermum</taxon>
    </lineage>
</organism>
<evidence type="ECO:0000256" key="3">
    <source>
        <dbReference type="ARBA" id="ARBA00006027"/>
    </source>
</evidence>
<dbReference type="FunFam" id="2.160.20.10:FF:000001">
    <property type="entry name" value="Pectinesterase"/>
    <property type="match status" value="1"/>
</dbReference>
<evidence type="ECO:0000256" key="2">
    <source>
        <dbReference type="ARBA" id="ARBA00005184"/>
    </source>
</evidence>
<evidence type="ECO:0000256" key="8">
    <source>
        <dbReference type="ARBA" id="ARBA00022801"/>
    </source>
</evidence>
<dbReference type="InterPro" id="IPR006501">
    <property type="entry name" value="Pectinesterase_inhib_dom"/>
</dbReference>
<comment type="function">
    <text evidence="14">Acts in the modification of cell walls via demethylesterification of cell wall pectin.</text>
</comment>
<keyword evidence="11" id="KW-0325">Glycoprotein</keyword>
<dbReference type="Pfam" id="PF01095">
    <property type="entry name" value="Pectinesterase"/>
    <property type="match status" value="1"/>
</dbReference>
<evidence type="ECO:0000256" key="7">
    <source>
        <dbReference type="ARBA" id="ARBA00022525"/>
    </source>
</evidence>
<keyword evidence="6" id="KW-0134">Cell wall</keyword>
<keyword evidence="17" id="KW-1133">Transmembrane helix</keyword>
<keyword evidence="12" id="KW-0961">Cell wall biogenesis/degradation</keyword>
<protein>
    <recommendedName>
        <fullName evidence="5 16">Pectinesterase</fullName>
        <ecNumber evidence="5 16">3.1.1.11</ecNumber>
    </recommendedName>
</protein>
<dbReference type="GO" id="GO:0045490">
    <property type="term" value="P:pectin catabolic process"/>
    <property type="evidence" value="ECO:0007669"/>
    <property type="project" value="UniProtKB-UniRule"/>
</dbReference>
<evidence type="ECO:0000256" key="11">
    <source>
        <dbReference type="ARBA" id="ARBA00023180"/>
    </source>
</evidence>
<feature type="domain" description="Pectinesterase inhibitor" evidence="18">
    <location>
        <begin position="52"/>
        <end position="202"/>
    </location>
</feature>
<evidence type="ECO:0000256" key="9">
    <source>
        <dbReference type="ARBA" id="ARBA00023085"/>
    </source>
</evidence>
<dbReference type="NCBIfam" id="TIGR01614">
    <property type="entry name" value="PME_inhib"/>
    <property type="match status" value="1"/>
</dbReference>
<evidence type="ECO:0000313" key="19">
    <source>
        <dbReference type="EMBL" id="GAA0145818.1"/>
    </source>
</evidence>
<feature type="active site" evidence="15">
    <location>
        <position position="402"/>
    </location>
</feature>
<keyword evidence="8 16" id="KW-0378">Hydrolase</keyword>
<evidence type="ECO:0000256" key="16">
    <source>
        <dbReference type="RuleBase" id="RU000589"/>
    </source>
</evidence>
<comment type="subcellular location">
    <subcellularLocation>
        <location evidence="1">Secreted</location>
        <location evidence="1">Cell wall</location>
    </subcellularLocation>
</comment>
<accession>A0AAV3P708</accession>
<evidence type="ECO:0000313" key="20">
    <source>
        <dbReference type="Proteomes" id="UP001454036"/>
    </source>
</evidence>
<gene>
    <name evidence="19" type="ORF">LIER_05919</name>
</gene>
<comment type="catalytic activity">
    <reaction evidence="13 16">
        <text>[(1-&gt;4)-alpha-D-galacturonosyl methyl ester](n) + n H2O = [(1-&gt;4)-alpha-D-galacturonosyl](n) + n methanol + n H(+)</text>
        <dbReference type="Rhea" id="RHEA:22380"/>
        <dbReference type="Rhea" id="RHEA-COMP:14570"/>
        <dbReference type="Rhea" id="RHEA-COMP:14573"/>
        <dbReference type="ChEBI" id="CHEBI:15377"/>
        <dbReference type="ChEBI" id="CHEBI:15378"/>
        <dbReference type="ChEBI" id="CHEBI:17790"/>
        <dbReference type="ChEBI" id="CHEBI:140522"/>
        <dbReference type="ChEBI" id="CHEBI:140523"/>
        <dbReference type="EC" id="3.1.1.11"/>
    </reaction>
</comment>
<evidence type="ECO:0000256" key="14">
    <source>
        <dbReference type="ARBA" id="ARBA00057335"/>
    </source>
</evidence>
<dbReference type="GO" id="GO:0030599">
    <property type="term" value="F:pectinesterase activity"/>
    <property type="evidence" value="ECO:0007669"/>
    <property type="project" value="UniProtKB-UniRule"/>
</dbReference>
<evidence type="ECO:0000256" key="10">
    <source>
        <dbReference type="ARBA" id="ARBA00023157"/>
    </source>
</evidence>
<evidence type="ECO:0000256" key="5">
    <source>
        <dbReference type="ARBA" id="ARBA00013229"/>
    </source>
</evidence>
<dbReference type="InterPro" id="IPR033131">
    <property type="entry name" value="Pectinesterase_Asp_AS"/>
</dbReference>
<evidence type="ECO:0000256" key="1">
    <source>
        <dbReference type="ARBA" id="ARBA00004191"/>
    </source>
</evidence>
<keyword evidence="17" id="KW-0812">Transmembrane</keyword>
<dbReference type="InterPro" id="IPR012334">
    <property type="entry name" value="Pectin_lyas_fold"/>
</dbReference>
<keyword evidence="7" id="KW-0964">Secreted</keyword>
<name>A0AAV3P708_LITER</name>
<dbReference type="AlphaFoldDB" id="A0AAV3P708"/>
<keyword evidence="20" id="KW-1185">Reference proteome</keyword>
<evidence type="ECO:0000256" key="12">
    <source>
        <dbReference type="ARBA" id="ARBA00023316"/>
    </source>
</evidence>
<evidence type="ECO:0000256" key="4">
    <source>
        <dbReference type="ARBA" id="ARBA00007786"/>
    </source>
</evidence>
<dbReference type="Proteomes" id="UP001454036">
    <property type="component" value="Unassembled WGS sequence"/>
</dbReference>
<dbReference type="InterPro" id="IPR011050">
    <property type="entry name" value="Pectin_lyase_fold/virulence"/>
</dbReference>
<dbReference type="SMART" id="SM00856">
    <property type="entry name" value="PMEI"/>
    <property type="match status" value="1"/>
</dbReference>
<dbReference type="GO" id="GO:0042545">
    <property type="term" value="P:cell wall modification"/>
    <property type="evidence" value="ECO:0007669"/>
    <property type="project" value="UniProtKB-UniRule"/>
</dbReference>
<comment type="similarity">
    <text evidence="4">In the C-terminal section; belongs to the pectinesterase family.</text>
</comment>
<dbReference type="EMBL" id="BAABME010000835">
    <property type="protein sequence ID" value="GAA0145818.1"/>
    <property type="molecule type" value="Genomic_DNA"/>
</dbReference>
<dbReference type="PANTHER" id="PTHR31707">
    <property type="entry name" value="PECTINESTERASE"/>
    <property type="match status" value="1"/>
</dbReference>
<evidence type="ECO:0000256" key="13">
    <source>
        <dbReference type="ARBA" id="ARBA00047928"/>
    </source>
</evidence>
<dbReference type="Gene3D" id="2.160.20.10">
    <property type="entry name" value="Single-stranded right-handed beta-helix, Pectin lyase-like"/>
    <property type="match status" value="1"/>
</dbReference>
<dbReference type="SUPFAM" id="SSF51126">
    <property type="entry name" value="Pectin lyase-like"/>
    <property type="match status" value="1"/>
</dbReference>
<dbReference type="Pfam" id="PF04043">
    <property type="entry name" value="PMEI"/>
    <property type="match status" value="1"/>
</dbReference>
<dbReference type="PROSITE" id="PS00503">
    <property type="entry name" value="PECTINESTERASE_2"/>
    <property type="match status" value="1"/>
</dbReference>
<evidence type="ECO:0000259" key="18">
    <source>
        <dbReference type="SMART" id="SM00856"/>
    </source>
</evidence>
<reference evidence="19 20" key="1">
    <citation type="submission" date="2024-01" db="EMBL/GenBank/DDBJ databases">
        <title>The complete chloroplast genome sequence of Lithospermum erythrorhizon: insights into the phylogenetic relationship among Boraginaceae species and the maternal lineages of purple gromwells.</title>
        <authorList>
            <person name="Okada T."/>
            <person name="Watanabe K."/>
        </authorList>
    </citation>
    <scope>NUCLEOTIDE SEQUENCE [LARGE SCALE GENOMIC DNA]</scope>
</reference>
<sequence length="565" mass="61561">MGYGGDFNAKRKKIATIVVSSVLLVAMIGAVTYGTFKQDGTSGKADAAQVKSSTKAIRSVCAPTQYKITCEQSLASANTTEPMELVKVAFAFAEKSIGDVLSKSALIQEAEKDPRTKGALDVCKVVLNNAIDDFKRSSSKIGKFDASKIDSYAEDLKTWLSGTVTYQETCIDAFQNTTGNAGERMKALLKTSGELASNGIAMVSGIADVLSQLKGVPSAGRRLLQTSDDDIPSFVDDDTRRILFGQAKTIRPNATVCAVGNCQFKTINDAIATIPKGNNQTFIIFVRAGVYNEHVEIPKRTNKVVLIGAGPTKTKITGNRNYADGTNTFNTATFAVNGDYFLARDIGFENSAGAEKHQAVAVRVSGDYAVFFNCQMDGYQDTLYVHTYRQFYRDCTITGTIDFVFGDAAAIFQNCKFIVRKPMENQNCMVTAQGRKDPLSVGVIVLQKCQILADPAYLAAKLDSKSYLGRPWKEFSRTIIMNTAIDAFIDPEGFAPWMGTFALDTLYYGEYQNTGPGANIAGRVHWKGIRNITPQIADSFTPGKYFRNADFITIHRIPFVAGMMA</sequence>
<evidence type="ECO:0000256" key="6">
    <source>
        <dbReference type="ARBA" id="ARBA00022512"/>
    </source>
</evidence>
<dbReference type="FunFam" id="1.20.140.40:FF:000001">
    <property type="entry name" value="Pectinesterase"/>
    <property type="match status" value="1"/>
</dbReference>
<dbReference type="CDD" id="cd15798">
    <property type="entry name" value="PMEI-like_3"/>
    <property type="match status" value="1"/>
</dbReference>
<dbReference type="GO" id="GO:0004857">
    <property type="term" value="F:enzyme inhibitor activity"/>
    <property type="evidence" value="ECO:0007669"/>
    <property type="project" value="InterPro"/>
</dbReference>
<evidence type="ECO:0000256" key="15">
    <source>
        <dbReference type="PROSITE-ProRule" id="PRU10040"/>
    </source>
</evidence>
<proteinExistence type="inferred from homology"/>
<comment type="caution">
    <text evidence="19">The sequence shown here is derived from an EMBL/GenBank/DDBJ whole genome shotgun (WGS) entry which is preliminary data.</text>
</comment>
<dbReference type="Gene3D" id="1.20.140.40">
    <property type="entry name" value="Invertase/pectin methylesterase inhibitor family protein"/>
    <property type="match status" value="1"/>
</dbReference>
<dbReference type="InterPro" id="IPR035513">
    <property type="entry name" value="Invertase/methylesterase_inhib"/>
</dbReference>